<dbReference type="RefSeq" id="WP_055260663.1">
    <property type="nucleotide sequence ID" value="NZ_CYZK01000003.1"/>
</dbReference>
<dbReference type="EMBL" id="CYZK01000003">
    <property type="protein sequence ID" value="CUN73821.1"/>
    <property type="molecule type" value="Genomic_DNA"/>
</dbReference>
<accession>A0A173ZC18</accession>
<proteinExistence type="predicted"/>
<protein>
    <submittedName>
        <fullName evidence="1">Uncharacterized protein</fullName>
    </submittedName>
</protein>
<reference evidence="1 2" key="1">
    <citation type="submission" date="2015-09" db="EMBL/GenBank/DDBJ databases">
        <authorList>
            <consortium name="Pathogen Informatics"/>
        </authorList>
    </citation>
    <scope>NUCLEOTIDE SEQUENCE [LARGE SCALE GENOMIC DNA]</scope>
    <source>
        <strain evidence="1 2">2789STDY5834866</strain>
    </source>
</reference>
<gene>
    <name evidence="1" type="ORF">ERS852481_00736</name>
</gene>
<sequence length="60" mass="7349">MWYGKMTQELEKLYDDYYKMFGRTPDGYMELEYGESSYKVYVKDIKKSLKLKKELPDFVE</sequence>
<evidence type="ECO:0000313" key="1">
    <source>
        <dbReference type="EMBL" id="CUN73821.1"/>
    </source>
</evidence>
<organism evidence="1 2">
    <name type="scientific">Coprococcus comes</name>
    <dbReference type="NCBI Taxonomy" id="410072"/>
    <lineage>
        <taxon>Bacteria</taxon>
        <taxon>Bacillati</taxon>
        <taxon>Bacillota</taxon>
        <taxon>Clostridia</taxon>
        <taxon>Lachnospirales</taxon>
        <taxon>Lachnospiraceae</taxon>
        <taxon>Coprococcus</taxon>
    </lineage>
</organism>
<dbReference type="Proteomes" id="UP000095362">
    <property type="component" value="Unassembled WGS sequence"/>
</dbReference>
<dbReference type="AlphaFoldDB" id="A0A173ZC18"/>
<name>A0A173ZC18_9FIRM</name>
<evidence type="ECO:0000313" key="2">
    <source>
        <dbReference type="Proteomes" id="UP000095362"/>
    </source>
</evidence>